<evidence type="ECO:0000313" key="2">
    <source>
        <dbReference type="Proteomes" id="UP000077315"/>
    </source>
</evidence>
<name>A0A163ER84_PHYB8</name>
<proteinExistence type="predicted"/>
<keyword evidence="2" id="KW-1185">Reference proteome</keyword>
<dbReference type="RefSeq" id="XP_018299040.1">
    <property type="nucleotide sequence ID" value="XM_018430021.1"/>
</dbReference>
<sequence length="96" mass="10758">MWPLIKNRPLAKQALESSTLAMVACHHADLGPRSPIIMSKAVQKMDQFTYINADGGFGPSSRSGGPRGHNLWVLKPYYRKSLSDWQSFYGVHVNEL</sequence>
<reference evidence="2" key="1">
    <citation type="submission" date="2015-06" db="EMBL/GenBank/DDBJ databases">
        <title>Expansion of signal transduction pathways in fungi by whole-genome duplication.</title>
        <authorList>
            <consortium name="DOE Joint Genome Institute"/>
            <person name="Corrochano L.M."/>
            <person name="Kuo A."/>
            <person name="Marcet-Houben M."/>
            <person name="Polaino S."/>
            <person name="Salamov A."/>
            <person name="Villalobos J.M."/>
            <person name="Alvarez M.I."/>
            <person name="Avalos J."/>
            <person name="Benito E.P."/>
            <person name="Benoit I."/>
            <person name="Burger G."/>
            <person name="Camino L.P."/>
            <person name="Canovas D."/>
            <person name="Cerda-Olmedo E."/>
            <person name="Cheng J.-F."/>
            <person name="Dominguez A."/>
            <person name="Elias M."/>
            <person name="Eslava A.P."/>
            <person name="Glaser F."/>
            <person name="Grimwood J."/>
            <person name="Gutierrez G."/>
            <person name="Heitman J."/>
            <person name="Henrissat B."/>
            <person name="Iturriaga E.A."/>
            <person name="Lang B.F."/>
            <person name="Lavin J.L."/>
            <person name="Lee S."/>
            <person name="Li W."/>
            <person name="Lindquist E."/>
            <person name="Lopez-Garcia S."/>
            <person name="Luque E.M."/>
            <person name="Marcos A.T."/>
            <person name="Martin J."/>
            <person name="McCluskey K."/>
            <person name="Medina H.R."/>
            <person name="Miralles-Duran A."/>
            <person name="Miyazaki A."/>
            <person name="Munoz-Torres E."/>
            <person name="Oguiza J.A."/>
            <person name="Ohm R."/>
            <person name="Olmedo M."/>
            <person name="Orejas M."/>
            <person name="Ortiz-Castellanos L."/>
            <person name="Pisabarro A.G."/>
            <person name="Rodriguez-Romero J."/>
            <person name="Ruiz-Herrera J."/>
            <person name="Ruiz-Vazquez R."/>
            <person name="Sanz C."/>
            <person name="Schackwitz W."/>
            <person name="Schmutz J."/>
            <person name="Shahriari M."/>
            <person name="Shelest E."/>
            <person name="Silva-Franco F."/>
            <person name="Soanes D."/>
            <person name="Syed K."/>
            <person name="Tagua V.G."/>
            <person name="Talbot N.J."/>
            <person name="Thon M."/>
            <person name="De vries R.P."/>
            <person name="Wiebenga A."/>
            <person name="Yadav J.S."/>
            <person name="Braun E.L."/>
            <person name="Baker S."/>
            <person name="Garre V."/>
            <person name="Horwitz B."/>
            <person name="Torres-Martinez S."/>
            <person name="Idnurm A."/>
            <person name="Herrera-Estrella A."/>
            <person name="Gabaldon T."/>
            <person name="Grigoriev I.V."/>
        </authorList>
    </citation>
    <scope>NUCLEOTIDE SEQUENCE [LARGE SCALE GENOMIC DNA]</scope>
    <source>
        <strain evidence="2">NRRL 1555(-)</strain>
    </source>
</reference>
<dbReference type="GeneID" id="28990927"/>
<dbReference type="Proteomes" id="UP000077315">
    <property type="component" value="Unassembled WGS sequence"/>
</dbReference>
<gene>
    <name evidence="1" type="ORF">PHYBLDRAFT_138547</name>
</gene>
<dbReference type="EMBL" id="KV440971">
    <property type="protein sequence ID" value="OAD81000.1"/>
    <property type="molecule type" value="Genomic_DNA"/>
</dbReference>
<accession>A0A163ER84</accession>
<dbReference type="AlphaFoldDB" id="A0A163ER84"/>
<dbReference type="VEuPathDB" id="FungiDB:PHYBLDRAFT_138547"/>
<evidence type="ECO:0000313" key="1">
    <source>
        <dbReference type="EMBL" id="OAD81000.1"/>
    </source>
</evidence>
<organism evidence="1 2">
    <name type="scientific">Phycomyces blakesleeanus (strain ATCC 8743b / DSM 1359 / FGSC 10004 / NBRC 33097 / NRRL 1555)</name>
    <dbReference type="NCBI Taxonomy" id="763407"/>
    <lineage>
        <taxon>Eukaryota</taxon>
        <taxon>Fungi</taxon>
        <taxon>Fungi incertae sedis</taxon>
        <taxon>Mucoromycota</taxon>
        <taxon>Mucoromycotina</taxon>
        <taxon>Mucoromycetes</taxon>
        <taxon>Mucorales</taxon>
        <taxon>Phycomycetaceae</taxon>
        <taxon>Phycomyces</taxon>
    </lineage>
</organism>
<protein>
    <submittedName>
        <fullName evidence="1">Uncharacterized protein</fullName>
    </submittedName>
</protein>
<dbReference type="InParanoid" id="A0A163ER84"/>